<dbReference type="EC" id="3.5.1.4" evidence="3"/>
<dbReference type="Gene3D" id="3.90.1300.10">
    <property type="entry name" value="Amidase signature (AS) domain"/>
    <property type="match status" value="1"/>
</dbReference>
<sequence length="566" mass="62277">MAKAGSWQEVAKAKREAIAESIPQPWRIDAIPSAAEQRDVTGDYVHQWLSQEEIEITEMDAVDIVEKTSAGIWSAEDVARAFCHRASLAHQLVNCLLETFFDAAIEDAKQLDAYFAKHKAPIGPLHGLPVSLKDQFHVKGVETSMGYVGWIGTFQGQKGTGRERVFESEMVKELRSLGAILFCKTSVPHTLMSGETINHILGYTWNPKNRNLSAGGSSGGEGALIGMKGSPVGFGTDIGGSVRIPAAFNGLYGLRPSAGRLAYEGMSNSMDGQNSVLSVVGPISHSVASLKLLVQALLSQDPWLHDPLVHEIPWRHKCEQETIDLINSSRHGSEKLAFGILEHDGQVTPHPPVQRAMKIIKETLRRLNHKIIDWEPPEHKRGAEILYKAWVFDGGADIHSSLKLSGEPPVPQVTPLYGHEPFQGFSASEIAATNVKKREYQKEYMEYWNSTRDQTGTGRPVDALIMPVAPFAAARREQCKYYGYTTIVNVLDYTACTVPVTCSNQNIDIASPDFKPVSELDQDIMATYDPALYDGAHVAVQIVGRRLQEEKILAIAEHIGQAIHSD</sequence>
<dbReference type="PIRSF" id="PIRSF001221">
    <property type="entry name" value="Amidase_fungi"/>
    <property type="match status" value="1"/>
</dbReference>
<evidence type="ECO:0000313" key="8">
    <source>
        <dbReference type="EMBL" id="CAF9907053.1"/>
    </source>
</evidence>
<feature type="active site" description="Charge relay system" evidence="5">
    <location>
        <position position="217"/>
    </location>
</feature>
<dbReference type="PANTHER" id="PTHR46072">
    <property type="entry name" value="AMIDASE-RELATED-RELATED"/>
    <property type="match status" value="1"/>
</dbReference>
<evidence type="ECO:0000256" key="1">
    <source>
        <dbReference type="ARBA" id="ARBA00001311"/>
    </source>
</evidence>
<dbReference type="GO" id="GO:0004040">
    <property type="term" value="F:amidase activity"/>
    <property type="evidence" value="ECO:0007669"/>
    <property type="project" value="UniProtKB-EC"/>
</dbReference>
<dbReference type="PANTHER" id="PTHR46072:SF7">
    <property type="entry name" value="AMIDASE"/>
    <property type="match status" value="1"/>
</dbReference>
<feature type="domain" description="Amidase" evidence="7">
    <location>
        <begin position="78"/>
        <end position="553"/>
    </location>
</feature>
<feature type="binding site" evidence="6">
    <location>
        <position position="217"/>
    </location>
    <ligand>
        <name>substrate</name>
    </ligand>
</feature>
<dbReference type="InterPro" id="IPR023631">
    <property type="entry name" value="Amidase_dom"/>
</dbReference>
<comment type="similarity">
    <text evidence="2">Belongs to the amidase family.</text>
</comment>
<proteinExistence type="inferred from homology"/>
<dbReference type="InterPro" id="IPR036928">
    <property type="entry name" value="AS_sf"/>
</dbReference>
<evidence type="ECO:0000256" key="6">
    <source>
        <dbReference type="PIRSR" id="PIRSR001221-2"/>
    </source>
</evidence>
<evidence type="ECO:0000256" key="4">
    <source>
        <dbReference type="ARBA" id="ARBA00022801"/>
    </source>
</evidence>
<feature type="active site" description="Charge relay system" evidence="5">
    <location>
        <position position="133"/>
    </location>
</feature>
<feature type="binding site" evidence="6">
    <location>
        <begin position="238"/>
        <end position="241"/>
    </location>
    <ligand>
        <name>substrate</name>
    </ligand>
</feature>
<dbReference type="EMBL" id="CAJPDS010000005">
    <property type="protein sequence ID" value="CAF9907053.1"/>
    <property type="molecule type" value="Genomic_DNA"/>
</dbReference>
<evidence type="ECO:0000259" key="7">
    <source>
        <dbReference type="Pfam" id="PF01425"/>
    </source>
</evidence>
<dbReference type="Pfam" id="PF01425">
    <property type="entry name" value="Amidase"/>
    <property type="match status" value="1"/>
</dbReference>
<dbReference type="OrthoDB" id="6428749at2759"/>
<dbReference type="AlphaFoldDB" id="A0A8H3EKI2"/>
<feature type="binding site" evidence="6">
    <location>
        <position position="191"/>
    </location>
    <ligand>
        <name>substrate</name>
    </ligand>
</feature>
<dbReference type="PROSITE" id="PS00571">
    <property type="entry name" value="AMIDASES"/>
    <property type="match status" value="1"/>
</dbReference>
<dbReference type="InterPro" id="IPR020556">
    <property type="entry name" value="Amidase_CS"/>
</dbReference>
<feature type="active site" description="Acyl-ester intermediate" evidence="5">
    <location>
        <position position="241"/>
    </location>
</feature>
<comment type="catalytic activity">
    <reaction evidence="1">
        <text>a monocarboxylic acid amide + H2O = a monocarboxylate + NH4(+)</text>
        <dbReference type="Rhea" id="RHEA:12020"/>
        <dbReference type="ChEBI" id="CHEBI:15377"/>
        <dbReference type="ChEBI" id="CHEBI:28938"/>
        <dbReference type="ChEBI" id="CHEBI:35757"/>
        <dbReference type="ChEBI" id="CHEBI:83628"/>
        <dbReference type="EC" id="3.5.1.4"/>
    </reaction>
</comment>
<reference evidence="8" key="1">
    <citation type="submission" date="2021-03" db="EMBL/GenBank/DDBJ databases">
        <authorList>
            <person name="Tagirdzhanova G."/>
        </authorList>
    </citation>
    <scope>NUCLEOTIDE SEQUENCE</scope>
</reference>
<accession>A0A8H3EKI2</accession>
<dbReference type="SUPFAM" id="SSF75304">
    <property type="entry name" value="Amidase signature (AS) enzymes"/>
    <property type="match status" value="1"/>
</dbReference>
<comment type="caution">
    <text evidence="8">The sequence shown here is derived from an EMBL/GenBank/DDBJ whole genome shotgun (WGS) entry which is preliminary data.</text>
</comment>
<keyword evidence="9" id="KW-1185">Reference proteome</keyword>
<evidence type="ECO:0000313" key="9">
    <source>
        <dbReference type="Proteomes" id="UP000664521"/>
    </source>
</evidence>
<dbReference type="Proteomes" id="UP000664521">
    <property type="component" value="Unassembled WGS sequence"/>
</dbReference>
<protein>
    <recommendedName>
        <fullName evidence="3">amidase</fullName>
        <ecNumber evidence="3">3.5.1.4</ecNumber>
    </recommendedName>
</protein>
<gene>
    <name evidence="8" type="primary">AMD2</name>
    <name evidence="8" type="ORF">HETSPECPRED_007028</name>
</gene>
<evidence type="ECO:0000256" key="2">
    <source>
        <dbReference type="ARBA" id="ARBA00009199"/>
    </source>
</evidence>
<evidence type="ECO:0000256" key="3">
    <source>
        <dbReference type="ARBA" id="ARBA00012922"/>
    </source>
</evidence>
<name>A0A8H3EKI2_9LECA</name>
<organism evidence="8 9">
    <name type="scientific">Heterodermia speciosa</name>
    <dbReference type="NCBI Taxonomy" id="116794"/>
    <lineage>
        <taxon>Eukaryota</taxon>
        <taxon>Fungi</taxon>
        <taxon>Dikarya</taxon>
        <taxon>Ascomycota</taxon>
        <taxon>Pezizomycotina</taxon>
        <taxon>Lecanoromycetes</taxon>
        <taxon>OSLEUM clade</taxon>
        <taxon>Lecanoromycetidae</taxon>
        <taxon>Caliciales</taxon>
        <taxon>Physciaceae</taxon>
        <taxon>Heterodermia</taxon>
    </lineage>
</organism>
<keyword evidence="4" id="KW-0378">Hydrolase</keyword>
<evidence type="ECO:0000256" key="5">
    <source>
        <dbReference type="PIRSR" id="PIRSR001221-1"/>
    </source>
</evidence>